<dbReference type="Gene3D" id="3.30.40.10">
    <property type="entry name" value="Zinc/RING finger domain, C3HC4 (zinc finger)"/>
    <property type="match status" value="1"/>
</dbReference>
<keyword evidence="19" id="KW-1185">Reference proteome</keyword>
<feature type="transmembrane region" description="Helical" evidence="16">
    <location>
        <begin position="484"/>
        <end position="506"/>
    </location>
</feature>
<keyword evidence="10" id="KW-0833">Ubl conjugation pathway</keyword>
<accession>A0AAW0YP41</accession>
<dbReference type="SUPFAM" id="SSF57850">
    <property type="entry name" value="RING/U-box"/>
    <property type="match status" value="1"/>
</dbReference>
<comment type="catalytic activity">
    <reaction evidence="1">
        <text>S-ubiquitinyl-[E2 ubiquitin-conjugating enzyme]-L-cysteine + [acceptor protein]-L-lysine = [E2 ubiquitin-conjugating enzyme]-L-cysteine + N(6)-ubiquitinyl-[acceptor protein]-L-lysine.</text>
        <dbReference type="EC" id="2.3.2.27"/>
    </reaction>
</comment>
<dbReference type="PANTHER" id="PTHR22763:SF162">
    <property type="entry name" value="TRANSMEMBRANE E3 UBIQUITIN-PROTEIN LIGASE 1"/>
    <property type="match status" value="1"/>
</dbReference>
<dbReference type="EC" id="2.3.2.27" evidence="4"/>
<evidence type="ECO:0000256" key="7">
    <source>
        <dbReference type="ARBA" id="ARBA00022723"/>
    </source>
</evidence>
<comment type="subcellular location">
    <subcellularLocation>
        <location evidence="2">Endomembrane system</location>
        <topology evidence="2">Multi-pass membrane protein</topology>
    </subcellularLocation>
</comment>
<evidence type="ECO:0000256" key="15">
    <source>
        <dbReference type="SAM" id="MobiDB-lite"/>
    </source>
</evidence>
<dbReference type="GO" id="GO:0044695">
    <property type="term" value="C:Dsc E3 ubiquitin ligase complex"/>
    <property type="evidence" value="ECO:0007669"/>
    <property type="project" value="TreeGrafter"/>
</dbReference>
<keyword evidence="12 16" id="KW-1133">Transmembrane helix</keyword>
<dbReference type="Proteomes" id="UP001388673">
    <property type="component" value="Unassembled WGS sequence"/>
</dbReference>
<dbReference type="GO" id="GO:0008270">
    <property type="term" value="F:zinc ion binding"/>
    <property type="evidence" value="ECO:0007669"/>
    <property type="project" value="UniProtKB-KW"/>
</dbReference>
<comment type="caution">
    <text evidence="18">The sequence shown here is derived from an EMBL/GenBank/DDBJ whole genome shotgun (WGS) entry which is preliminary data.</text>
</comment>
<dbReference type="AlphaFoldDB" id="A0AAW0YP41"/>
<dbReference type="EMBL" id="JBCAWK010000008">
    <property type="protein sequence ID" value="KAK8850346.1"/>
    <property type="molecule type" value="Genomic_DNA"/>
</dbReference>
<evidence type="ECO:0000256" key="9">
    <source>
        <dbReference type="ARBA" id="ARBA00022771"/>
    </source>
</evidence>
<dbReference type="PROSITE" id="PS50089">
    <property type="entry name" value="ZF_RING_2"/>
    <property type="match status" value="1"/>
</dbReference>
<evidence type="ECO:0000256" key="14">
    <source>
        <dbReference type="PROSITE-ProRule" id="PRU00175"/>
    </source>
</evidence>
<feature type="compositionally biased region" description="Pro residues" evidence="15">
    <location>
        <begin position="40"/>
        <end position="68"/>
    </location>
</feature>
<reference evidence="18 19" key="1">
    <citation type="journal article" date="2024" name="bioRxiv">
        <title>Comparative genomics of Cryptococcus and Kwoniella reveals pathogenesis evolution and contrasting karyotype dynamics via intercentromeric recombination or chromosome fusion.</title>
        <authorList>
            <person name="Coelho M.A."/>
            <person name="David-Palma M."/>
            <person name="Shea T."/>
            <person name="Bowers K."/>
            <person name="McGinley-Smith S."/>
            <person name="Mohammad A.W."/>
            <person name="Gnirke A."/>
            <person name="Yurkov A.M."/>
            <person name="Nowrousian M."/>
            <person name="Sun S."/>
            <person name="Cuomo C.A."/>
            <person name="Heitman J."/>
        </authorList>
    </citation>
    <scope>NUCLEOTIDE SEQUENCE [LARGE SCALE GENOMIC DNA]</scope>
    <source>
        <strain evidence="18 19">CBS 13917</strain>
    </source>
</reference>
<gene>
    <name evidence="18" type="ORF">IAR55_004264</name>
</gene>
<evidence type="ECO:0000313" key="18">
    <source>
        <dbReference type="EMBL" id="KAK8850346.1"/>
    </source>
</evidence>
<keyword evidence="6 16" id="KW-0812">Transmembrane</keyword>
<evidence type="ECO:0000256" key="1">
    <source>
        <dbReference type="ARBA" id="ARBA00000900"/>
    </source>
</evidence>
<proteinExistence type="predicted"/>
<keyword evidence="13 16" id="KW-0472">Membrane</keyword>
<keyword evidence="11" id="KW-0862">Zinc</keyword>
<feature type="transmembrane region" description="Helical" evidence="16">
    <location>
        <begin position="605"/>
        <end position="636"/>
    </location>
</feature>
<organism evidence="18 19">
    <name type="scientific">Kwoniella newhampshirensis</name>
    <dbReference type="NCBI Taxonomy" id="1651941"/>
    <lineage>
        <taxon>Eukaryota</taxon>
        <taxon>Fungi</taxon>
        <taxon>Dikarya</taxon>
        <taxon>Basidiomycota</taxon>
        <taxon>Agaricomycotina</taxon>
        <taxon>Tremellomycetes</taxon>
        <taxon>Tremellales</taxon>
        <taxon>Cryptococcaceae</taxon>
        <taxon>Kwoniella</taxon>
    </lineage>
</organism>
<evidence type="ECO:0000256" key="8">
    <source>
        <dbReference type="ARBA" id="ARBA00022729"/>
    </source>
</evidence>
<dbReference type="GeneID" id="92181522"/>
<dbReference type="GO" id="GO:0012505">
    <property type="term" value="C:endomembrane system"/>
    <property type="evidence" value="ECO:0007669"/>
    <property type="project" value="UniProtKB-SubCell"/>
</dbReference>
<dbReference type="PANTHER" id="PTHR22763">
    <property type="entry name" value="RING ZINC FINGER PROTEIN"/>
    <property type="match status" value="1"/>
</dbReference>
<evidence type="ECO:0000256" key="13">
    <source>
        <dbReference type="ARBA" id="ARBA00023136"/>
    </source>
</evidence>
<feature type="transmembrane region" description="Helical" evidence="16">
    <location>
        <begin position="453"/>
        <end position="472"/>
    </location>
</feature>
<evidence type="ECO:0000256" key="6">
    <source>
        <dbReference type="ARBA" id="ARBA00022692"/>
    </source>
</evidence>
<dbReference type="InterPro" id="IPR021319">
    <property type="entry name" value="DUF2921"/>
</dbReference>
<feature type="domain" description="RING-type" evidence="17">
    <location>
        <begin position="745"/>
        <end position="808"/>
    </location>
</feature>
<protein>
    <recommendedName>
        <fullName evidence="4">RING-type E3 ubiquitin transferase</fullName>
        <ecNumber evidence="4">2.3.2.27</ecNumber>
    </recommendedName>
</protein>
<dbReference type="Pfam" id="PF13639">
    <property type="entry name" value="zf-RING_2"/>
    <property type="match status" value="1"/>
</dbReference>
<dbReference type="GO" id="GO:0043161">
    <property type="term" value="P:proteasome-mediated ubiquitin-dependent protein catabolic process"/>
    <property type="evidence" value="ECO:0007669"/>
    <property type="project" value="TreeGrafter"/>
</dbReference>
<name>A0AAW0YP41_9TREE</name>
<evidence type="ECO:0000256" key="4">
    <source>
        <dbReference type="ARBA" id="ARBA00012483"/>
    </source>
</evidence>
<keyword evidence="5" id="KW-0808">Transferase</keyword>
<evidence type="ECO:0000256" key="11">
    <source>
        <dbReference type="ARBA" id="ARBA00022833"/>
    </source>
</evidence>
<feature type="region of interest" description="Disordered" evidence="15">
    <location>
        <begin position="1"/>
        <end position="69"/>
    </location>
</feature>
<evidence type="ECO:0000256" key="10">
    <source>
        <dbReference type="ARBA" id="ARBA00022786"/>
    </source>
</evidence>
<evidence type="ECO:0000256" key="3">
    <source>
        <dbReference type="ARBA" id="ARBA00004906"/>
    </source>
</evidence>
<dbReference type="InterPro" id="IPR001841">
    <property type="entry name" value="Znf_RING"/>
</dbReference>
<feature type="transmembrane region" description="Helical" evidence="16">
    <location>
        <begin position="518"/>
        <end position="538"/>
    </location>
</feature>
<dbReference type="GO" id="GO:0061630">
    <property type="term" value="F:ubiquitin protein ligase activity"/>
    <property type="evidence" value="ECO:0007669"/>
    <property type="project" value="UniProtKB-EC"/>
</dbReference>
<feature type="compositionally biased region" description="Pro residues" evidence="15">
    <location>
        <begin position="1"/>
        <end position="14"/>
    </location>
</feature>
<feature type="compositionally biased region" description="Low complexity" evidence="15">
    <location>
        <begin position="22"/>
        <end position="39"/>
    </location>
</feature>
<keyword evidence="8" id="KW-0732">Signal</keyword>
<dbReference type="InterPro" id="IPR013083">
    <property type="entry name" value="Znf_RING/FYVE/PHD"/>
</dbReference>
<dbReference type="RefSeq" id="XP_066801777.1">
    <property type="nucleotide sequence ID" value="XM_066947363.1"/>
</dbReference>
<dbReference type="KEGG" id="kne:92181522"/>
<comment type="pathway">
    <text evidence="3">Protein modification; protein ubiquitination.</text>
</comment>
<evidence type="ECO:0000313" key="19">
    <source>
        <dbReference type="Proteomes" id="UP001388673"/>
    </source>
</evidence>
<keyword evidence="9 14" id="KW-0863">Zinc-finger</keyword>
<dbReference type="InterPro" id="IPR050731">
    <property type="entry name" value="HRD1_E3_ubiq-ligases"/>
</dbReference>
<sequence length="814" mass="89921">MSDPSPDPPPPSTSPIPGAWQAPSSSAPTQQPNPSTSPRSPRPTPTPAPAPTALLPPNPFQPQPPPRPNLSSMLFLTAFFFFMSGGNNMPTSGGIEIGPDGEIRARMSELEYVRSLRDEWRGWIDGTMEGNYTEPSTPPILPSSLIPPEYVHQPAHHHHFFKNITGFYRGATVNPLSLSAVDGHEPVLSKSAKHYWEHLDLASLDLNRTGEWNATLAGEMRGSWDWEGTDKWDMNLKERNVSLVPSETDSSSDYRNETGKDKYEVDEYADWTWIKGSATLYAGSETIAYDFYGLHHRPNGTYNLYALPEGMRVDIRKLPGLWGDSLGQGDVGNVTREIVLRELEKEVKTQEELLILNDVRNDEVSDVTTCPLLIYMTLPPLPKGVSPLEIDAYVKELQNPTGIRSGMKRPPGYWESGTGLGGVLVADGCGVILSMEGGRGLGIDDFWRKSVNYAAFATVSQLLVLLLLVRQMESTRTPSTLSKVSLWSIVTMSISDSWIFSAHVVVGIWSDNKASLPMLVPGFLCLCTAVVFGPRYAVLLHRIQAPERLSAPAPTPRLAAGQGADSLLTVNATTQDTAQAETQARSSTMLQDVQNLFRKYPAFKWICGLATLFVLLQVIFLPSVIPFSLFVIYSYWLPQIWRNARRGTSRGLDSEFVIGTAIGRLALPLYAFACPDNVFFVQTKSWVWGIVWWQLLQVGMLYAQERLGPAFFLPKSLAPPELYNYHPMIPTSDPENPSPVKETTCSICMEEVDLTSSHPSHSSTASTLGVGGLGDKRRSYALAPCGHLFHTKCLTQWMGIKTICPLCKRCLPPL</sequence>
<evidence type="ECO:0000259" key="17">
    <source>
        <dbReference type="PROSITE" id="PS50089"/>
    </source>
</evidence>
<dbReference type="SMART" id="SM00184">
    <property type="entry name" value="RING"/>
    <property type="match status" value="1"/>
</dbReference>
<dbReference type="Pfam" id="PF11145">
    <property type="entry name" value="DUF2921"/>
    <property type="match status" value="2"/>
</dbReference>
<evidence type="ECO:0000256" key="12">
    <source>
        <dbReference type="ARBA" id="ARBA00022989"/>
    </source>
</evidence>
<keyword evidence="7" id="KW-0479">Metal-binding</keyword>
<evidence type="ECO:0000256" key="16">
    <source>
        <dbReference type="SAM" id="Phobius"/>
    </source>
</evidence>
<evidence type="ECO:0000256" key="5">
    <source>
        <dbReference type="ARBA" id="ARBA00022679"/>
    </source>
</evidence>
<evidence type="ECO:0000256" key="2">
    <source>
        <dbReference type="ARBA" id="ARBA00004127"/>
    </source>
</evidence>